<evidence type="ECO:0000313" key="1">
    <source>
        <dbReference type="EMBL" id="KAH9373651.1"/>
    </source>
</evidence>
<accession>A0A9J6GEM5</accession>
<dbReference type="VEuPathDB" id="VectorBase:HLOH_048564"/>
<proteinExistence type="predicted"/>
<dbReference type="EMBL" id="JABSTR010000006">
    <property type="protein sequence ID" value="KAH9373651.1"/>
    <property type="molecule type" value="Genomic_DNA"/>
</dbReference>
<reference evidence="1 2" key="1">
    <citation type="journal article" date="2020" name="Cell">
        <title>Large-Scale Comparative Analyses of Tick Genomes Elucidate Their Genetic Diversity and Vector Capacities.</title>
        <authorList>
            <consortium name="Tick Genome and Microbiome Consortium (TIGMIC)"/>
            <person name="Jia N."/>
            <person name="Wang J."/>
            <person name="Shi W."/>
            <person name="Du L."/>
            <person name="Sun Y."/>
            <person name="Zhan W."/>
            <person name="Jiang J.F."/>
            <person name="Wang Q."/>
            <person name="Zhang B."/>
            <person name="Ji P."/>
            <person name="Bell-Sakyi L."/>
            <person name="Cui X.M."/>
            <person name="Yuan T.T."/>
            <person name="Jiang B.G."/>
            <person name="Yang W.F."/>
            <person name="Lam T.T."/>
            <person name="Chang Q.C."/>
            <person name="Ding S.J."/>
            <person name="Wang X.J."/>
            <person name="Zhu J.G."/>
            <person name="Ruan X.D."/>
            <person name="Zhao L."/>
            <person name="Wei J.T."/>
            <person name="Ye R.Z."/>
            <person name="Que T.C."/>
            <person name="Du C.H."/>
            <person name="Zhou Y.H."/>
            <person name="Cheng J.X."/>
            <person name="Dai P.F."/>
            <person name="Guo W.B."/>
            <person name="Han X.H."/>
            <person name="Huang E.J."/>
            <person name="Li L.F."/>
            <person name="Wei W."/>
            <person name="Gao Y.C."/>
            <person name="Liu J.Z."/>
            <person name="Shao H.Z."/>
            <person name="Wang X."/>
            <person name="Wang C.C."/>
            <person name="Yang T.C."/>
            <person name="Huo Q.B."/>
            <person name="Li W."/>
            <person name="Chen H.Y."/>
            <person name="Chen S.E."/>
            <person name="Zhou L.G."/>
            <person name="Ni X.B."/>
            <person name="Tian J.H."/>
            <person name="Sheng Y."/>
            <person name="Liu T."/>
            <person name="Pan Y.S."/>
            <person name="Xia L.Y."/>
            <person name="Li J."/>
            <person name="Zhao F."/>
            <person name="Cao W.C."/>
        </authorList>
    </citation>
    <scope>NUCLEOTIDE SEQUENCE [LARGE SCALE GENOMIC DNA]</scope>
    <source>
        <strain evidence="1">HaeL-2018</strain>
    </source>
</reference>
<keyword evidence="2" id="KW-1185">Reference proteome</keyword>
<protein>
    <submittedName>
        <fullName evidence="1">Uncharacterized protein</fullName>
    </submittedName>
</protein>
<gene>
    <name evidence="1" type="ORF">HPB48_011399</name>
</gene>
<dbReference type="AlphaFoldDB" id="A0A9J6GEM5"/>
<sequence length="81" mass="8654">MDNEGTVVNAASVQTDRAEVAEQAAIALALVDRSRPFVYSDSKSAVRAFEKGSVGKVAFKLCRPVKSISTTYVGFLRSLGD</sequence>
<comment type="caution">
    <text evidence="1">The sequence shown here is derived from an EMBL/GenBank/DDBJ whole genome shotgun (WGS) entry which is preliminary data.</text>
</comment>
<name>A0A9J6GEM5_HAELO</name>
<dbReference type="Proteomes" id="UP000821853">
    <property type="component" value="Chromosome 4"/>
</dbReference>
<organism evidence="1 2">
    <name type="scientific">Haemaphysalis longicornis</name>
    <name type="common">Bush tick</name>
    <dbReference type="NCBI Taxonomy" id="44386"/>
    <lineage>
        <taxon>Eukaryota</taxon>
        <taxon>Metazoa</taxon>
        <taxon>Ecdysozoa</taxon>
        <taxon>Arthropoda</taxon>
        <taxon>Chelicerata</taxon>
        <taxon>Arachnida</taxon>
        <taxon>Acari</taxon>
        <taxon>Parasitiformes</taxon>
        <taxon>Ixodida</taxon>
        <taxon>Ixodoidea</taxon>
        <taxon>Ixodidae</taxon>
        <taxon>Haemaphysalinae</taxon>
        <taxon>Haemaphysalis</taxon>
    </lineage>
</organism>
<evidence type="ECO:0000313" key="2">
    <source>
        <dbReference type="Proteomes" id="UP000821853"/>
    </source>
</evidence>